<proteinExistence type="predicted"/>
<dbReference type="InParanoid" id="A0A059C2Q8"/>
<protein>
    <submittedName>
        <fullName evidence="1">Uncharacterized protein</fullName>
    </submittedName>
</protein>
<sequence length="84" mass="9438">MTVVDDTNTDSKQAGRSDNVRVQMQLQYRLAEAAPNYTSQIIVLHIEPYTCGLSFSPQFPEFSTNERCRQLESLGGFSFGCLEV</sequence>
<organism evidence="1">
    <name type="scientific">Eucalyptus grandis</name>
    <name type="common">Flooded gum</name>
    <dbReference type="NCBI Taxonomy" id="71139"/>
    <lineage>
        <taxon>Eukaryota</taxon>
        <taxon>Viridiplantae</taxon>
        <taxon>Streptophyta</taxon>
        <taxon>Embryophyta</taxon>
        <taxon>Tracheophyta</taxon>
        <taxon>Spermatophyta</taxon>
        <taxon>Magnoliopsida</taxon>
        <taxon>eudicotyledons</taxon>
        <taxon>Gunneridae</taxon>
        <taxon>Pentapetalae</taxon>
        <taxon>rosids</taxon>
        <taxon>malvids</taxon>
        <taxon>Myrtales</taxon>
        <taxon>Myrtaceae</taxon>
        <taxon>Myrtoideae</taxon>
        <taxon>Eucalypteae</taxon>
        <taxon>Eucalyptus</taxon>
    </lineage>
</organism>
<name>A0A059C2Q8_EUCGR</name>
<dbReference type="EMBL" id="KK198757">
    <property type="protein sequence ID" value="KCW72753.1"/>
    <property type="molecule type" value="Genomic_DNA"/>
</dbReference>
<dbReference type="AlphaFoldDB" id="A0A059C2Q8"/>
<accession>A0A059C2Q8</accession>
<evidence type="ECO:0000313" key="1">
    <source>
        <dbReference type="EMBL" id="KCW72753.1"/>
    </source>
</evidence>
<reference evidence="1" key="1">
    <citation type="submission" date="2013-07" db="EMBL/GenBank/DDBJ databases">
        <title>The genome of Eucalyptus grandis.</title>
        <authorList>
            <person name="Schmutz J."/>
            <person name="Hayes R."/>
            <person name="Myburg A."/>
            <person name="Tuskan G."/>
            <person name="Grattapaglia D."/>
            <person name="Rokhsar D.S."/>
        </authorList>
    </citation>
    <scope>NUCLEOTIDE SEQUENCE</scope>
    <source>
        <tissue evidence="1">Leaf extractions</tissue>
    </source>
</reference>
<dbReference type="Gramene" id="KCW72753">
    <property type="protein sequence ID" value="KCW72753"/>
    <property type="gene ID" value="EUGRSUZ_E01204"/>
</dbReference>
<gene>
    <name evidence="1" type="ORF">EUGRSUZ_E01204</name>
</gene>